<proteinExistence type="predicted"/>
<accession>A0ABD1V128</accession>
<dbReference type="AlphaFoldDB" id="A0ABD1V128"/>
<evidence type="ECO:0000313" key="2">
    <source>
        <dbReference type="EMBL" id="KAL2530901.1"/>
    </source>
</evidence>
<name>A0ABD1V128_9LAMI</name>
<sequence length="144" mass="16349">MAADWRLLEAVSLTDHLHTIPIIHGFKNFMHEKETLPTPTATDELTGFGQDLSYCSSSSSSIKRDYEGASETPQRKLDLDGLTPFEKNFYVESPSMAAMSESEVEEYRRHREITVEGKDVPKPMKAFSGCWVSRYNLAKFPFHA</sequence>
<evidence type="ECO:0000256" key="1">
    <source>
        <dbReference type="SAM" id="MobiDB-lite"/>
    </source>
</evidence>
<dbReference type="EMBL" id="JBFOLJ010000006">
    <property type="protein sequence ID" value="KAL2530901.1"/>
    <property type="molecule type" value="Genomic_DNA"/>
</dbReference>
<reference evidence="3" key="1">
    <citation type="submission" date="2024-07" db="EMBL/GenBank/DDBJ databases">
        <title>Two chromosome-level genome assemblies of Korean endemic species Abeliophyllum distichum and Forsythia ovata (Oleaceae).</title>
        <authorList>
            <person name="Jang H."/>
        </authorList>
    </citation>
    <scope>NUCLEOTIDE SEQUENCE [LARGE SCALE GENOMIC DNA]</scope>
</reference>
<feature type="region of interest" description="Disordered" evidence="1">
    <location>
        <begin position="57"/>
        <end position="77"/>
    </location>
</feature>
<feature type="compositionally biased region" description="Basic and acidic residues" evidence="1">
    <location>
        <begin position="62"/>
        <end position="77"/>
    </location>
</feature>
<comment type="caution">
    <text evidence="2">The sequence shown here is derived from an EMBL/GenBank/DDBJ whole genome shotgun (WGS) entry which is preliminary data.</text>
</comment>
<organism evidence="2 3">
    <name type="scientific">Forsythia ovata</name>
    <dbReference type="NCBI Taxonomy" id="205694"/>
    <lineage>
        <taxon>Eukaryota</taxon>
        <taxon>Viridiplantae</taxon>
        <taxon>Streptophyta</taxon>
        <taxon>Embryophyta</taxon>
        <taxon>Tracheophyta</taxon>
        <taxon>Spermatophyta</taxon>
        <taxon>Magnoliopsida</taxon>
        <taxon>eudicotyledons</taxon>
        <taxon>Gunneridae</taxon>
        <taxon>Pentapetalae</taxon>
        <taxon>asterids</taxon>
        <taxon>lamiids</taxon>
        <taxon>Lamiales</taxon>
        <taxon>Oleaceae</taxon>
        <taxon>Forsythieae</taxon>
        <taxon>Forsythia</taxon>
    </lineage>
</organism>
<keyword evidence="3" id="KW-1185">Reference proteome</keyword>
<dbReference type="Proteomes" id="UP001604277">
    <property type="component" value="Unassembled WGS sequence"/>
</dbReference>
<gene>
    <name evidence="2" type="ORF">Fot_23502</name>
</gene>
<evidence type="ECO:0000313" key="3">
    <source>
        <dbReference type="Proteomes" id="UP001604277"/>
    </source>
</evidence>
<protein>
    <submittedName>
        <fullName evidence="2">Uncharacterized protein</fullName>
    </submittedName>
</protein>